<keyword evidence="3" id="KW-1185">Reference proteome</keyword>
<gene>
    <name evidence="2" type="ORF">L596_017544</name>
</gene>
<proteinExistence type="predicted"/>
<feature type="compositionally biased region" description="Basic and acidic residues" evidence="1">
    <location>
        <begin position="125"/>
        <end position="154"/>
    </location>
</feature>
<dbReference type="EMBL" id="AZBU02000005">
    <property type="protein sequence ID" value="TKR76403.1"/>
    <property type="molecule type" value="Genomic_DNA"/>
</dbReference>
<reference evidence="2 3" key="2">
    <citation type="journal article" date="2019" name="G3 (Bethesda)">
        <title>Hybrid Assembly of the Genome of the Entomopathogenic Nematode Steinernema carpocapsae Identifies the X-Chromosome.</title>
        <authorList>
            <person name="Serra L."/>
            <person name="Macchietto M."/>
            <person name="Macias-Munoz A."/>
            <person name="McGill C.J."/>
            <person name="Rodriguez I.M."/>
            <person name="Rodriguez B."/>
            <person name="Murad R."/>
            <person name="Mortazavi A."/>
        </authorList>
    </citation>
    <scope>NUCLEOTIDE SEQUENCE [LARGE SCALE GENOMIC DNA]</scope>
    <source>
        <strain evidence="2 3">ALL</strain>
    </source>
</reference>
<evidence type="ECO:0000313" key="3">
    <source>
        <dbReference type="Proteomes" id="UP000298663"/>
    </source>
</evidence>
<dbReference type="Proteomes" id="UP000298663">
    <property type="component" value="Unassembled WGS sequence"/>
</dbReference>
<reference evidence="2 3" key="1">
    <citation type="journal article" date="2015" name="Genome Biol.">
        <title>Comparative genomics of Steinernema reveals deeply conserved gene regulatory networks.</title>
        <authorList>
            <person name="Dillman A.R."/>
            <person name="Macchietto M."/>
            <person name="Porter C.F."/>
            <person name="Rogers A."/>
            <person name="Williams B."/>
            <person name="Antoshechkin I."/>
            <person name="Lee M.M."/>
            <person name="Goodwin Z."/>
            <person name="Lu X."/>
            <person name="Lewis E.E."/>
            <person name="Goodrich-Blair H."/>
            <person name="Stock S.P."/>
            <person name="Adams B.J."/>
            <person name="Sternberg P.W."/>
            <person name="Mortazavi A."/>
        </authorList>
    </citation>
    <scope>NUCLEOTIDE SEQUENCE [LARGE SCALE GENOMIC DNA]</scope>
    <source>
        <strain evidence="2 3">ALL</strain>
    </source>
</reference>
<name>A0A4U5N2P6_STECR</name>
<protein>
    <submittedName>
        <fullName evidence="2">Uncharacterized protein</fullName>
    </submittedName>
</protein>
<evidence type="ECO:0000313" key="2">
    <source>
        <dbReference type="EMBL" id="TKR76403.1"/>
    </source>
</evidence>
<accession>A0A4U5N2P6</accession>
<organism evidence="2 3">
    <name type="scientific">Steinernema carpocapsae</name>
    <name type="common">Entomopathogenic nematode</name>
    <dbReference type="NCBI Taxonomy" id="34508"/>
    <lineage>
        <taxon>Eukaryota</taxon>
        <taxon>Metazoa</taxon>
        <taxon>Ecdysozoa</taxon>
        <taxon>Nematoda</taxon>
        <taxon>Chromadorea</taxon>
        <taxon>Rhabditida</taxon>
        <taxon>Tylenchina</taxon>
        <taxon>Panagrolaimomorpha</taxon>
        <taxon>Strongyloidoidea</taxon>
        <taxon>Steinernematidae</taxon>
        <taxon>Steinernema</taxon>
    </lineage>
</organism>
<dbReference type="AlphaFoldDB" id="A0A4U5N2P6"/>
<feature type="region of interest" description="Disordered" evidence="1">
    <location>
        <begin position="125"/>
        <end position="171"/>
    </location>
</feature>
<comment type="caution">
    <text evidence="2">The sequence shown here is derived from an EMBL/GenBank/DDBJ whole genome shotgun (WGS) entry which is preliminary data.</text>
</comment>
<sequence length="199" mass="22796">MMSRHFSFRLDTENRFVCNRDRRQDSQTPRFLLSGSVLTFFISCSRGTFRNLLSHTIPCTASNEEFEEVIQRGRVSVITERNNSDQIPDRSRQATTPQACAEGLAFSAHGDAPLVSPRSRAEFRGADEANREHGDPSGAAERKRIDGDPREASRRWTYRQESTPGAPEFGGQESATLSFYYRHFFNHNTWTSFRRRLTP</sequence>
<evidence type="ECO:0000256" key="1">
    <source>
        <dbReference type="SAM" id="MobiDB-lite"/>
    </source>
</evidence>